<dbReference type="EMBL" id="JAAATX020000007">
    <property type="protein sequence ID" value="MBU9698440.1"/>
    <property type="molecule type" value="Genomic_DNA"/>
</dbReference>
<keyword evidence="2" id="KW-1185">Reference proteome</keyword>
<name>A0ABS6J4G8_9RHOB</name>
<comment type="caution">
    <text evidence="1">The sequence shown here is derived from an EMBL/GenBank/DDBJ whole genome shotgun (WGS) entry which is preliminary data.</text>
</comment>
<evidence type="ECO:0000313" key="2">
    <source>
        <dbReference type="Proteomes" id="UP000731907"/>
    </source>
</evidence>
<proteinExistence type="predicted"/>
<protein>
    <submittedName>
        <fullName evidence="1">Uncharacterized protein</fullName>
    </submittedName>
</protein>
<sequence>MPTDRRPRLLMAAARHGLMEYRRDRDLPRLLRGETPKGGAVLERLVALEAETEAARREGSPQWNSVRHVELLIALLAEQRLRGL</sequence>
<gene>
    <name evidence="1" type="ORF">GU927_011345</name>
</gene>
<evidence type="ECO:0000313" key="1">
    <source>
        <dbReference type="EMBL" id="MBU9698440.1"/>
    </source>
</evidence>
<dbReference type="Proteomes" id="UP000731907">
    <property type="component" value="Unassembled WGS sequence"/>
</dbReference>
<dbReference type="Pfam" id="PF20083">
    <property type="entry name" value="DUF6477"/>
    <property type="match status" value="1"/>
</dbReference>
<accession>A0ABS6J4G8</accession>
<reference evidence="1 2" key="1">
    <citation type="submission" date="2021-06" db="EMBL/GenBank/DDBJ databases">
        <title>Rhodobacteraceae bacterium strain HSP-20.</title>
        <authorList>
            <person name="Chen W.-M."/>
        </authorList>
    </citation>
    <scope>NUCLEOTIDE SEQUENCE [LARGE SCALE GENOMIC DNA]</scope>
    <source>
        <strain evidence="1 2">HSP-20</strain>
    </source>
</reference>
<dbReference type="InterPro" id="IPR045516">
    <property type="entry name" value="DUF6477"/>
</dbReference>
<organism evidence="1 2">
    <name type="scientific">Paragemmobacter amnigenus</name>
    <dbReference type="NCBI Taxonomy" id="2852097"/>
    <lineage>
        <taxon>Bacteria</taxon>
        <taxon>Pseudomonadati</taxon>
        <taxon>Pseudomonadota</taxon>
        <taxon>Alphaproteobacteria</taxon>
        <taxon>Rhodobacterales</taxon>
        <taxon>Paracoccaceae</taxon>
        <taxon>Paragemmobacter</taxon>
    </lineage>
</organism>